<reference evidence="6 7" key="1">
    <citation type="journal article" date="2012" name="PLoS Pathog.">
        <title>Diverse lifestyles and strategies of plant pathogenesis encoded in the genomes of eighteen Dothideomycetes fungi.</title>
        <authorList>
            <person name="Ohm R.A."/>
            <person name="Feau N."/>
            <person name="Henrissat B."/>
            <person name="Schoch C.L."/>
            <person name="Horwitz B.A."/>
            <person name="Barry K.W."/>
            <person name="Condon B.J."/>
            <person name="Copeland A.C."/>
            <person name="Dhillon B."/>
            <person name="Glaser F."/>
            <person name="Hesse C.N."/>
            <person name="Kosti I."/>
            <person name="LaButti K."/>
            <person name="Lindquist E.A."/>
            <person name="Lucas S."/>
            <person name="Salamov A.A."/>
            <person name="Bradshaw R.E."/>
            <person name="Ciuffetti L."/>
            <person name="Hamelin R.C."/>
            <person name="Kema G.H.J."/>
            <person name="Lawrence C."/>
            <person name="Scott J.A."/>
            <person name="Spatafora J.W."/>
            <person name="Turgeon B.G."/>
            <person name="de Wit P.J.G.M."/>
            <person name="Zhong S."/>
            <person name="Goodwin S.B."/>
            <person name="Grigoriev I.V."/>
        </authorList>
    </citation>
    <scope>NUCLEOTIDE SEQUENCE [LARGE SCALE GENOMIC DNA]</scope>
    <source>
        <strain evidence="6 7">SO2202</strain>
    </source>
</reference>
<dbReference type="PANTHER" id="PTHR23502">
    <property type="entry name" value="MAJOR FACILITATOR SUPERFAMILY"/>
    <property type="match status" value="1"/>
</dbReference>
<feature type="transmembrane region" description="Helical" evidence="5">
    <location>
        <begin position="458"/>
        <end position="483"/>
    </location>
</feature>
<keyword evidence="3 5" id="KW-1133">Transmembrane helix</keyword>
<dbReference type="SUPFAM" id="SSF103473">
    <property type="entry name" value="MFS general substrate transporter"/>
    <property type="match status" value="1"/>
</dbReference>
<feature type="transmembrane region" description="Helical" evidence="5">
    <location>
        <begin position="251"/>
        <end position="274"/>
    </location>
</feature>
<gene>
    <name evidence="6" type="ORF">SEPMUDRAFT_166717</name>
</gene>
<comment type="subcellular location">
    <subcellularLocation>
        <location evidence="1">Membrane</location>
        <topology evidence="1">Multi-pass membrane protein</topology>
    </subcellularLocation>
</comment>
<organism evidence="6 7">
    <name type="scientific">Sphaerulina musiva (strain SO2202)</name>
    <name type="common">Poplar stem canker fungus</name>
    <name type="synonym">Septoria musiva</name>
    <dbReference type="NCBI Taxonomy" id="692275"/>
    <lineage>
        <taxon>Eukaryota</taxon>
        <taxon>Fungi</taxon>
        <taxon>Dikarya</taxon>
        <taxon>Ascomycota</taxon>
        <taxon>Pezizomycotina</taxon>
        <taxon>Dothideomycetes</taxon>
        <taxon>Dothideomycetidae</taxon>
        <taxon>Mycosphaerellales</taxon>
        <taxon>Mycosphaerellaceae</taxon>
        <taxon>Sphaerulina</taxon>
    </lineage>
</organism>
<dbReference type="OrthoDB" id="3648854at2759"/>
<accession>M3BSS1</accession>
<feature type="transmembrane region" description="Helical" evidence="5">
    <location>
        <begin position="490"/>
        <end position="513"/>
    </location>
</feature>
<keyword evidence="2 5" id="KW-0812">Transmembrane</keyword>
<dbReference type="GeneID" id="27905388"/>
<feature type="transmembrane region" description="Helical" evidence="5">
    <location>
        <begin position="121"/>
        <end position="140"/>
    </location>
</feature>
<sequence length="563" mass="62980">MLRDSLAKLRFIRLIDTVLNVRRITGPMPHSALMLVVILSCRSQEGVVVVVVVVVVERMAEQELVSSLCDTQTPEAIKLRSQLEGSWELVSYQTDLDIVVVNWYGAEDNANPRNWSRSKKLWVTSSICWCTFVVYCASAITVPLDGWVQIEFGVSPEMAMLNLSMYVCGYGFGPLLFSPLSEIGYIGRNPPYVVSFILFGMTSILVSTLGDKSFAGLIVLRFLQGFFGSPILASGGASLQDIYDWNALPYAYIFYIGAIFCGPAFGPLFAAYAMPLDWRWPLWEMSIMLAPLLICCALLPETSSDKILYQRAKRLRQHSGSDRYRSRMELHKLDLQAIFVDAIIKPFEIAFLDPVIMFSCLYVALLYAIFYSFFSSTGLVFIGTYGFTLEQFGLAWLCIVVGCVTFSTVYAIYLYLSPHARREDVPHEQRLRPALLMVLLLPASLFLFAWTAKVDTHWIVPTIALTVYAGSSFIIYQCLLCYVPLSYPRYIASLLAAADFTRSMFAVGFVHFAGPLYTHLGIDQGISILGAISILGVIGMWYLYLYGDQLRAKSKFTGNLGPG</sequence>
<feature type="transmembrane region" description="Helical" evidence="5">
    <location>
        <begin position="160"/>
        <end position="180"/>
    </location>
</feature>
<feature type="transmembrane region" description="Helical" evidence="5">
    <location>
        <begin position="434"/>
        <end position="452"/>
    </location>
</feature>
<dbReference type="InterPro" id="IPR036259">
    <property type="entry name" value="MFS_trans_sf"/>
</dbReference>
<evidence type="ECO:0000256" key="5">
    <source>
        <dbReference type="SAM" id="Phobius"/>
    </source>
</evidence>
<protein>
    <submittedName>
        <fullName evidence="6">MFS general substrate transporter</fullName>
    </submittedName>
</protein>
<dbReference type="STRING" id="692275.M3BSS1"/>
<evidence type="ECO:0000256" key="2">
    <source>
        <dbReference type="ARBA" id="ARBA00022692"/>
    </source>
</evidence>
<dbReference type="Proteomes" id="UP000016931">
    <property type="component" value="Unassembled WGS sequence"/>
</dbReference>
<evidence type="ECO:0000313" key="7">
    <source>
        <dbReference type="Proteomes" id="UP000016931"/>
    </source>
</evidence>
<evidence type="ECO:0000256" key="4">
    <source>
        <dbReference type="ARBA" id="ARBA00023136"/>
    </source>
</evidence>
<dbReference type="RefSeq" id="XP_016757259.1">
    <property type="nucleotide sequence ID" value="XM_016908251.1"/>
</dbReference>
<dbReference type="Gene3D" id="1.20.1250.20">
    <property type="entry name" value="MFS general substrate transporter like domains"/>
    <property type="match status" value="1"/>
</dbReference>
<evidence type="ECO:0000256" key="3">
    <source>
        <dbReference type="ARBA" id="ARBA00022989"/>
    </source>
</evidence>
<dbReference type="InterPro" id="IPR011701">
    <property type="entry name" value="MFS"/>
</dbReference>
<evidence type="ECO:0000313" key="6">
    <source>
        <dbReference type="EMBL" id="EMF09138.1"/>
    </source>
</evidence>
<feature type="transmembrane region" description="Helical" evidence="5">
    <location>
        <begin position="525"/>
        <end position="545"/>
    </location>
</feature>
<evidence type="ECO:0000256" key="1">
    <source>
        <dbReference type="ARBA" id="ARBA00004141"/>
    </source>
</evidence>
<dbReference type="PANTHER" id="PTHR23502:SF23">
    <property type="entry name" value="FLUCONAZOLE RESISTANCE PROTEIN 1"/>
    <property type="match status" value="1"/>
</dbReference>
<dbReference type="AlphaFoldDB" id="M3BSS1"/>
<feature type="transmembrane region" description="Helical" evidence="5">
    <location>
        <begin position="355"/>
        <end position="374"/>
    </location>
</feature>
<keyword evidence="4 5" id="KW-0472">Membrane</keyword>
<dbReference type="Pfam" id="PF07690">
    <property type="entry name" value="MFS_1"/>
    <property type="match status" value="1"/>
</dbReference>
<keyword evidence="7" id="KW-1185">Reference proteome</keyword>
<dbReference type="eggNOG" id="KOG0255">
    <property type="taxonomic scope" value="Eukaryota"/>
</dbReference>
<name>M3BSS1_SPHMS</name>
<proteinExistence type="predicted"/>
<feature type="transmembrane region" description="Helical" evidence="5">
    <location>
        <begin position="394"/>
        <end position="413"/>
    </location>
</feature>
<dbReference type="GO" id="GO:0015244">
    <property type="term" value="F:fluconazole transmembrane transporter activity"/>
    <property type="evidence" value="ECO:0007669"/>
    <property type="project" value="TreeGrafter"/>
</dbReference>
<dbReference type="OMA" id="KDPAIAY"/>
<feature type="transmembrane region" description="Helical" evidence="5">
    <location>
        <begin position="216"/>
        <end position="239"/>
    </location>
</feature>
<dbReference type="GO" id="GO:0005886">
    <property type="term" value="C:plasma membrane"/>
    <property type="evidence" value="ECO:0007669"/>
    <property type="project" value="TreeGrafter"/>
</dbReference>
<dbReference type="HOGENOM" id="CLU_008455_11_1_1"/>
<dbReference type="GO" id="GO:1990961">
    <property type="term" value="P:xenobiotic detoxification by transmembrane export across the plasma membrane"/>
    <property type="evidence" value="ECO:0007669"/>
    <property type="project" value="TreeGrafter"/>
</dbReference>
<feature type="transmembrane region" description="Helical" evidence="5">
    <location>
        <begin position="192"/>
        <end position="210"/>
    </location>
</feature>
<dbReference type="EMBL" id="KB456270">
    <property type="protein sequence ID" value="EMF09138.1"/>
    <property type="molecule type" value="Genomic_DNA"/>
</dbReference>
<feature type="transmembrane region" description="Helical" evidence="5">
    <location>
        <begin position="280"/>
        <end position="299"/>
    </location>
</feature>